<accession>A0A1M5Y1P6</accession>
<dbReference type="InterPro" id="IPR012337">
    <property type="entry name" value="RNaseH-like_sf"/>
</dbReference>
<dbReference type="SUPFAM" id="SSF53098">
    <property type="entry name" value="Ribonuclease H-like"/>
    <property type="match status" value="1"/>
</dbReference>
<sequence length="386" mass="43883">MEQRFRRGFTTAEKTELWDRWQRGESLKGIGRAFGKPSSSIYFQVAPHGGIRPAARHRSRLALALSEREEISRGITAHQSARSIAKMLGRSPSTVSREISRNGGYDRYRAALADDQAWARARRPKRCKLATNPGLRQAVTSKLRLNWAPEQIAGWLKRAHPEDENCQVSHETIYRSLFVQARGVLKKELLCHLRSKRTIRRSKQAGLHGDGRGQIKDPVSIRQRPAAVEDRAVPGHWEGDLLSGSKNSYIATLVERHTRYVMLAKVANKDTQSVVSALIKQARKLPTELYKSLTWDRGKELTDHRRFTLTTNIDVYFCDPQSPWQRGSNENTNGLLRQYFPKGTDLSVHSQAHLNKVARQLNERPRKTMQFETPAERFNACVASTG</sequence>
<dbReference type="EMBL" id="LT670817">
    <property type="protein sequence ID" value="SHG17329.1"/>
    <property type="molecule type" value="Genomic_DNA"/>
</dbReference>
<evidence type="ECO:0000256" key="2">
    <source>
        <dbReference type="ARBA" id="ARBA00006363"/>
    </source>
</evidence>
<dbReference type="OrthoDB" id="9803231at2"/>
<name>A0A1M5Y1P6_9BRAD</name>
<evidence type="ECO:0000313" key="8">
    <source>
        <dbReference type="EMBL" id="SHI05932.1"/>
    </source>
</evidence>
<dbReference type="PROSITE" id="PS50994">
    <property type="entry name" value="INTEGRASE"/>
    <property type="match status" value="1"/>
</dbReference>
<reference evidence="8 9" key="1">
    <citation type="submission" date="2016-11" db="EMBL/GenBank/DDBJ databases">
        <authorList>
            <person name="Jaros S."/>
            <person name="Januszkiewicz K."/>
            <person name="Wedrychowicz H."/>
        </authorList>
    </citation>
    <scope>NUCLEOTIDE SEQUENCE [LARGE SCALE GENOMIC DNA]</scope>
    <source>
        <strain evidence="8 9">GAS138</strain>
    </source>
</reference>
<dbReference type="InterPro" id="IPR001598">
    <property type="entry name" value="Transposase_IS30_CS"/>
</dbReference>
<evidence type="ECO:0000313" key="7">
    <source>
        <dbReference type="EMBL" id="SHG17329.1"/>
    </source>
</evidence>
<dbReference type="PROSITE" id="PS01043">
    <property type="entry name" value="TRANSPOSASE_IS30"/>
    <property type="match status" value="1"/>
</dbReference>
<evidence type="ECO:0000313" key="9">
    <source>
        <dbReference type="Proteomes" id="UP000189796"/>
    </source>
</evidence>
<comment type="function">
    <text evidence="1">Required for the transposition of the insertion element.</text>
</comment>
<dbReference type="InterPro" id="IPR036397">
    <property type="entry name" value="RNaseH_sf"/>
</dbReference>
<dbReference type="Pfam" id="PF00665">
    <property type="entry name" value="rve"/>
    <property type="match status" value="1"/>
</dbReference>
<dbReference type="GO" id="GO:0005829">
    <property type="term" value="C:cytosol"/>
    <property type="evidence" value="ECO:0007669"/>
    <property type="project" value="TreeGrafter"/>
</dbReference>
<comment type="similarity">
    <text evidence="2">Belongs to the transposase IS30 family.</text>
</comment>
<dbReference type="GO" id="GO:0003677">
    <property type="term" value="F:DNA binding"/>
    <property type="evidence" value="ECO:0007669"/>
    <property type="project" value="UniProtKB-KW"/>
</dbReference>
<evidence type="ECO:0000256" key="4">
    <source>
        <dbReference type="ARBA" id="ARBA00023125"/>
    </source>
</evidence>
<evidence type="ECO:0000259" key="6">
    <source>
        <dbReference type="PROSITE" id="PS50994"/>
    </source>
</evidence>
<dbReference type="RefSeq" id="WP_079599908.1">
    <property type="nucleotide sequence ID" value="NZ_LT670817.1"/>
</dbReference>
<keyword evidence="4" id="KW-0238">DNA-binding</keyword>
<dbReference type="Gene3D" id="3.30.420.10">
    <property type="entry name" value="Ribonuclease H-like superfamily/Ribonuclease H"/>
    <property type="match status" value="1"/>
</dbReference>
<dbReference type="PANTHER" id="PTHR10948:SF23">
    <property type="entry name" value="TRANSPOSASE INSI FOR INSERTION SEQUENCE ELEMENT IS30A-RELATED"/>
    <property type="match status" value="1"/>
</dbReference>
<dbReference type="AlphaFoldDB" id="A0A1M5Y1P6"/>
<dbReference type="EMBL" id="LT670817">
    <property type="protein sequence ID" value="SHI05932.1"/>
    <property type="molecule type" value="Genomic_DNA"/>
</dbReference>
<dbReference type="PANTHER" id="PTHR10948">
    <property type="entry name" value="TRANSPOSASE"/>
    <property type="match status" value="1"/>
</dbReference>
<dbReference type="Proteomes" id="UP000189796">
    <property type="component" value="Chromosome I"/>
</dbReference>
<dbReference type="GO" id="GO:0015074">
    <property type="term" value="P:DNA integration"/>
    <property type="evidence" value="ECO:0007669"/>
    <property type="project" value="InterPro"/>
</dbReference>
<feature type="domain" description="Integrase catalytic" evidence="6">
    <location>
        <begin position="230"/>
        <end position="382"/>
    </location>
</feature>
<dbReference type="GO" id="GO:0004803">
    <property type="term" value="F:transposase activity"/>
    <property type="evidence" value="ECO:0007669"/>
    <property type="project" value="InterPro"/>
</dbReference>
<gene>
    <name evidence="7" type="ORF">SAMN05443248_0551</name>
    <name evidence="8" type="ORF">SAMN05443248_7837</name>
</gene>
<dbReference type="NCBIfam" id="NF033563">
    <property type="entry name" value="transpos_IS30"/>
    <property type="match status" value="1"/>
</dbReference>
<protein>
    <submittedName>
        <fullName evidence="8">Transposase, IS30 family</fullName>
    </submittedName>
</protein>
<dbReference type="GO" id="GO:0006313">
    <property type="term" value="P:DNA transposition"/>
    <property type="evidence" value="ECO:0007669"/>
    <property type="project" value="InterPro"/>
</dbReference>
<evidence type="ECO:0000256" key="3">
    <source>
        <dbReference type="ARBA" id="ARBA00022578"/>
    </source>
</evidence>
<keyword evidence="5" id="KW-0233">DNA recombination</keyword>
<dbReference type="Pfam" id="PF13936">
    <property type="entry name" value="HTH_38"/>
    <property type="match status" value="1"/>
</dbReference>
<keyword evidence="3" id="KW-0815">Transposition</keyword>
<dbReference type="InterPro" id="IPR025246">
    <property type="entry name" value="IS30-like_HTH"/>
</dbReference>
<evidence type="ECO:0000256" key="5">
    <source>
        <dbReference type="ARBA" id="ARBA00023172"/>
    </source>
</evidence>
<organism evidence="8 9">
    <name type="scientific">Bradyrhizobium erythrophlei</name>
    <dbReference type="NCBI Taxonomy" id="1437360"/>
    <lineage>
        <taxon>Bacteria</taxon>
        <taxon>Pseudomonadati</taxon>
        <taxon>Pseudomonadota</taxon>
        <taxon>Alphaproteobacteria</taxon>
        <taxon>Hyphomicrobiales</taxon>
        <taxon>Nitrobacteraceae</taxon>
        <taxon>Bradyrhizobium</taxon>
    </lineage>
</organism>
<dbReference type="InterPro" id="IPR051917">
    <property type="entry name" value="Transposase-Integrase"/>
</dbReference>
<proteinExistence type="inferred from homology"/>
<evidence type="ECO:0000256" key="1">
    <source>
        <dbReference type="ARBA" id="ARBA00002190"/>
    </source>
</evidence>
<dbReference type="InterPro" id="IPR053392">
    <property type="entry name" value="Transposase_IS30-like"/>
</dbReference>
<dbReference type="InterPro" id="IPR001584">
    <property type="entry name" value="Integrase_cat-core"/>
</dbReference>